<proteinExistence type="inferred from homology"/>
<dbReference type="EC" id="1.17.1.9" evidence="17"/>
<dbReference type="PANTHER" id="PTHR30074:SF6">
    <property type="entry name" value="FORMATE DEHYDROGENASE GAMMA SUBUNIT"/>
    <property type="match status" value="1"/>
</dbReference>
<dbReference type="GO" id="GO:0036397">
    <property type="term" value="F:formate dehydrogenase (quinone) activity"/>
    <property type="evidence" value="ECO:0007669"/>
    <property type="project" value="TreeGrafter"/>
</dbReference>
<keyword evidence="5" id="KW-1003">Cell membrane</keyword>
<keyword evidence="10 13" id="KW-1133">Transmembrane helix</keyword>
<sequence>MASLAKYIRLALGAWALALMITASVPSIAQQVNPTASAVKEQQLLQELNRIEGRVSIPDQRSGVLEQPAGREWREFRNVTLRWVGGVAILGMLVALVAFYLIRGMVRLQSGRSGRTIVRFGAFERFVHWMTATCFIILAISGLNITFGRPLLLPLIGHEAFSEWSQWAKYAHNYLSFPFTIGVVLIFLMWLGGNVPNRVDVEWIKRGGGIVGHDHPPAYRFNAGQKAVYWIVVIGGAAVAITGYELMFPFYLSGIEGMQLAAVIHAIVSVLFVAVMLAHIYIGTIGMQGAFEAMGSGVVDVNWAKEHHSLWLEEETRAAANDARSKPAATAAE</sequence>
<evidence type="ECO:0000256" key="7">
    <source>
        <dbReference type="ARBA" id="ARBA00022692"/>
    </source>
</evidence>
<evidence type="ECO:0000313" key="18">
    <source>
        <dbReference type="Proteomes" id="UP001432046"/>
    </source>
</evidence>
<keyword evidence="14" id="KW-0732">Signal</keyword>
<dbReference type="NCBIfam" id="TIGR01583">
    <property type="entry name" value="formate-DH-gamm"/>
    <property type="match status" value="1"/>
</dbReference>
<keyword evidence="18" id="KW-1185">Reference proteome</keyword>
<feature type="transmembrane region" description="Helical" evidence="13">
    <location>
        <begin position="126"/>
        <end position="147"/>
    </location>
</feature>
<name>A0A973VZY2_9BRAD</name>
<dbReference type="SUPFAM" id="SSF81342">
    <property type="entry name" value="Transmembrane di-heme cytochromes"/>
    <property type="match status" value="1"/>
</dbReference>
<feature type="transmembrane region" description="Helical" evidence="13">
    <location>
        <begin position="227"/>
        <end position="252"/>
    </location>
</feature>
<feature type="transmembrane region" description="Helical" evidence="13">
    <location>
        <begin position="174"/>
        <end position="191"/>
    </location>
</feature>
<evidence type="ECO:0000313" key="16">
    <source>
        <dbReference type="EMBL" id="NVI44689.1"/>
    </source>
</evidence>
<protein>
    <submittedName>
        <fullName evidence="16">Formate dehydrogenase subunit gamma</fullName>
        <ecNumber evidence="17">1.17.1.9</ecNumber>
    </submittedName>
</protein>
<keyword evidence="7 13" id="KW-0812">Transmembrane</keyword>
<organism evidence="16">
    <name type="scientific">Bradyrhizobium septentrionale</name>
    <dbReference type="NCBI Taxonomy" id="1404411"/>
    <lineage>
        <taxon>Bacteria</taxon>
        <taxon>Pseudomonadati</taxon>
        <taxon>Pseudomonadota</taxon>
        <taxon>Alphaproteobacteria</taxon>
        <taxon>Hyphomicrobiales</taxon>
        <taxon>Nitrobacteraceae</taxon>
        <taxon>Bradyrhizobium</taxon>
    </lineage>
</organism>
<dbReference type="Proteomes" id="UP001432046">
    <property type="component" value="Chromosome"/>
</dbReference>
<keyword evidence="4" id="KW-0813">Transport</keyword>
<evidence type="ECO:0000256" key="3">
    <source>
        <dbReference type="ARBA" id="ARBA00010747"/>
    </source>
</evidence>
<feature type="signal peptide" evidence="14">
    <location>
        <begin position="1"/>
        <end position="29"/>
    </location>
</feature>
<keyword evidence="6" id="KW-0349">Heme</keyword>
<dbReference type="GO" id="GO:0008863">
    <property type="term" value="F:formate dehydrogenase (NAD+) activity"/>
    <property type="evidence" value="ECO:0007669"/>
    <property type="project" value="UniProtKB-EC"/>
</dbReference>
<comment type="similarity">
    <text evidence="3">Belongs to the formate dehydrogenase gamma subunit family.</text>
</comment>
<keyword evidence="9" id="KW-0249">Electron transport</keyword>
<comment type="subcellular location">
    <subcellularLocation>
        <location evidence="2">Cell membrane</location>
        <topology evidence="2">Multi-pass membrane protein</topology>
    </subcellularLocation>
</comment>
<evidence type="ECO:0000256" key="12">
    <source>
        <dbReference type="ARBA" id="ARBA00023136"/>
    </source>
</evidence>
<evidence type="ECO:0000256" key="14">
    <source>
        <dbReference type="SAM" id="SignalP"/>
    </source>
</evidence>
<dbReference type="FunFam" id="1.20.950.20:FF:000002">
    <property type="entry name" value="Formate dehydrogenase cytochrome b556 subunit"/>
    <property type="match status" value="1"/>
</dbReference>
<reference evidence="17" key="3">
    <citation type="submission" date="2024-03" db="EMBL/GenBank/DDBJ databases">
        <authorList>
            <person name="Bromfield E.S.P."/>
            <person name="Cloutier S."/>
        </authorList>
    </citation>
    <scope>NUCLEOTIDE SEQUENCE</scope>
    <source>
        <strain evidence="17">5S5</strain>
    </source>
</reference>
<feature type="domain" description="Cytochrome b561 bacterial/Ni-hydrogenase" evidence="15">
    <location>
        <begin position="119"/>
        <end position="296"/>
    </location>
</feature>
<evidence type="ECO:0000256" key="4">
    <source>
        <dbReference type="ARBA" id="ARBA00022448"/>
    </source>
</evidence>
<keyword evidence="12 13" id="KW-0472">Membrane</keyword>
<feature type="chain" id="PRO_5037777291" evidence="14">
    <location>
        <begin position="30"/>
        <end position="333"/>
    </location>
</feature>
<dbReference type="InterPro" id="IPR011577">
    <property type="entry name" value="Cyt_b561_bac/Ni-Hgenase"/>
</dbReference>
<evidence type="ECO:0000256" key="1">
    <source>
        <dbReference type="ARBA" id="ARBA00001971"/>
    </source>
</evidence>
<keyword evidence="8" id="KW-0479">Metal-binding</keyword>
<evidence type="ECO:0000256" key="13">
    <source>
        <dbReference type="SAM" id="Phobius"/>
    </source>
</evidence>
<dbReference type="GO" id="GO:0022904">
    <property type="term" value="P:respiratory electron transport chain"/>
    <property type="evidence" value="ECO:0007669"/>
    <property type="project" value="InterPro"/>
</dbReference>
<evidence type="ECO:0000256" key="2">
    <source>
        <dbReference type="ARBA" id="ARBA00004651"/>
    </source>
</evidence>
<dbReference type="AlphaFoldDB" id="A0A973VZY2"/>
<dbReference type="GO" id="GO:0009055">
    <property type="term" value="F:electron transfer activity"/>
    <property type="evidence" value="ECO:0007669"/>
    <property type="project" value="InterPro"/>
</dbReference>
<gene>
    <name evidence="16" type="ORF">HAP48_017395</name>
    <name evidence="17" type="ORF">WDK88_27765</name>
</gene>
<evidence type="ECO:0000256" key="6">
    <source>
        <dbReference type="ARBA" id="ARBA00022617"/>
    </source>
</evidence>
<evidence type="ECO:0000256" key="8">
    <source>
        <dbReference type="ARBA" id="ARBA00022723"/>
    </source>
</evidence>
<reference evidence="16" key="1">
    <citation type="submission" date="2020-06" db="EMBL/GenBank/DDBJ databases">
        <title>Whole Genome Sequence of Bradyrhizobium sp. Strain 1S1.</title>
        <authorList>
            <person name="Bromfield E.S.P."/>
            <person name="Cloutier S."/>
        </authorList>
    </citation>
    <scope>NUCLEOTIDE SEQUENCE [LARGE SCALE GENOMIC DNA]</scope>
    <source>
        <strain evidence="16">1S1</strain>
    </source>
</reference>
<dbReference type="InterPro" id="IPR051817">
    <property type="entry name" value="FDH_cytochrome_b556_subunit"/>
</dbReference>
<dbReference type="GO" id="GO:0005886">
    <property type="term" value="C:plasma membrane"/>
    <property type="evidence" value="ECO:0007669"/>
    <property type="project" value="UniProtKB-SubCell"/>
</dbReference>
<reference evidence="17" key="2">
    <citation type="journal article" date="2021" name="Int. J. Syst. Evol. Microbiol.">
        <title>Bradyrhizobium septentrionale sp. nov. (sv. septentrionale) and Bradyrhizobium quebecense sp. nov. (sv. septentrionale) associated with legumes native to Canada possess rearranged symbiosis genes and numerous insertion sequences.</title>
        <authorList>
            <person name="Bromfield E.S.P."/>
            <person name="Cloutier S."/>
        </authorList>
    </citation>
    <scope>NUCLEOTIDE SEQUENCE</scope>
    <source>
        <strain evidence="17">5S5</strain>
    </source>
</reference>
<dbReference type="RefSeq" id="WP_166204148.1">
    <property type="nucleotide sequence ID" value="NZ_CP088285.1"/>
</dbReference>
<evidence type="ECO:0000256" key="11">
    <source>
        <dbReference type="ARBA" id="ARBA00023004"/>
    </source>
</evidence>
<feature type="transmembrane region" description="Helical" evidence="13">
    <location>
        <begin position="258"/>
        <end position="282"/>
    </location>
</feature>
<accession>A0A973VZY2</accession>
<evidence type="ECO:0000313" key="17">
    <source>
        <dbReference type="EMBL" id="WXC77244.1"/>
    </source>
</evidence>
<dbReference type="EMBL" id="JAAOLE020000001">
    <property type="protein sequence ID" value="NVI44689.1"/>
    <property type="molecule type" value="Genomic_DNA"/>
</dbReference>
<dbReference type="InterPro" id="IPR006471">
    <property type="entry name" value="Formate_DH_gsu"/>
</dbReference>
<feature type="transmembrane region" description="Helical" evidence="13">
    <location>
        <begin position="83"/>
        <end position="106"/>
    </location>
</feature>
<dbReference type="EMBL" id="CP147711">
    <property type="protein sequence ID" value="WXC77244.1"/>
    <property type="molecule type" value="Genomic_DNA"/>
</dbReference>
<evidence type="ECO:0000256" key="5">
    <source>
        <dbReference type="ARBA" id="ARBA00022475"/>
    </source>
</evidence>
<keyword evidence="11" id="KW-0408">Iron</keyword>
<evidence type="ECO:0000259" key="15">
    <source>
        <dbReference type="Pfam" id="PF01292"/>
    </source>
</evidence>
<dbReference type="GO" id="GO:0009326">
    <property type="term" value="C:formate dehydrogenase complex"/>
    <property type="evidence" value="ECO:0007669"/>
    <property type="project" value="InterPro"/>
</dbReference>
<dbReference type="Pfam" id="PF01292">
    <property type="entry name" value="Ni_hydr_CYTB"/>
    <property type="match status" value="1"/>
</dbReference>
<dbReference type="GO" id="GO:0009061">
    <property type="term" value="P:anaerobic respiration"/>
    <property type="evidence" value="ECO:0007669"/>
    <property type="project" value="TreeGrafter"/>
</dbReference>
<dbReference type="InterPro" id="IPR016174">
    <property type="entry name" value="Di-haem_cyt_TM"/>
</dbReference>
<evidence type="ECO:0000256" key="10">
    <source>
        <dbReference type="ARBA" id="ARBA00022989"/>
    </source>
</evidence>
<dbReference type="GO" id="GO:0046872">
    <property type="term" value="F:metal ion binding"/>
    <property type="evidence" value="ECO:0007669"/>
    <property type="project" value="UniProtKB-KW"/>
</dbReference>
<comment type="cofactor">
    <cofactor evidence="1">
        <name>heme</name>
        <dbReference type="ChEBI" id="CHEBI:30413"/>
    </cofactor>
</comment>
<keyword evidence="17" id="KW-0560">Oxidoreductase</keyword>
<evidence type="ECO:0000256" key="9">
    <source>
        <dbReference type="ARBA" id="ARBA00022982"/>
    </source>
</evidence>
<dbReference type="GO" id="GO:0015944">
    <property type="term" value="P:formate oxidation"/>
    <property type="evidence" value="ECO:0007669"/>
    <property type="project" value="UniProtKB-ARBA"/>
</dbReference>
<dbReference type="PANTHER" id="PTHR30074">
    <property type="entry name" value="FORMATE DEHYDROGENASE, NITRATE-INDUCIBLE, CYTOCHROME B556 FDN SUBUNIT"/>
    <property type="match status" value="1"/>
</dbReference>
<dbReference type="Gene3D" id="1.20.950.20">
    <property type="entry name" value="Transmembrane di-heme cytochromes, Chain C"/>
    <property type="match status" value="1"/>
</dbReference>